<proteinExistence type="predicted"/>
<dbReference type="AlphaFoldDB" id="V4A7B7"/>
<dbReference type="CTD" id="20239538"/>
<dbReference type="GeneID" id="20239538"/>
<dbReference type="PANTHER" id="PTHR46704:SF9">
    <property type="entry name" value="BHLH DOMAIN-CONTAINING PROTEIN"/>
    <property type="match status" value="1"/>
</dbReference>
<sequence length="364" mass="41050">MKISDNSWKTVVNCAQKWINLDGERQELAELYKDVFQGSKDDAAKMYCFHTKCYSKFTYKGHIERAVKRKRKLEESAQPVGKSAPCTPSPKKRLRSHCPTALLKSGGSRVLPKVCIVCKKKAGCLKDIIVLQSKGRKHTLKSLSLGLTLRHITGSKKVIDLLNGFGHSSSHKTIVRYDTSLAQMQLNKGPVFVPDSFSEKLNTVLVWDNIDFSEETTSGHGTTHHTNGIAIQCSSDMVTEALERQTLPRIPRPFSKAATHIVPYQPKRREGTPPFDIRKDVFEKSFYISYHYIQHLKDLAFVIMRYTGDTDSNLPGWTGFNTKCFPTESLVKTNIAYLPMIEASPKEMNTVDTILCRSSEMADK</sequence>
<dbReference type="PANTHER" id="PTHR46704">
    <property type="entry name" value="CXC DOMAIN-CONTAINING PROTEIN-RELATED"/>
    <property type="match status" value="1"/>
</dbReference>
<keyword evidence="3" id="KW-1185">Reference proteome</keyword>
<feature type="region of interest" description="Disordered" evidence="1">
    <location>
        <begin position="70"/>
        <end position="93"/>
    </location>
</feature>
<dbReference type="RefSeq" id="XP_009058540.1">
    <property type="nucleotide sequence ID" value="XM_009060292.1"/>
</dbReference>
<reference evidence="2 3" key="1">
    <citation type="journal article" date="2013" name="Nature">
        <title>Insights into bilaterian evolution from three spiralian genomes.</title>
        <authorList>
            <person name="Simakov O."/>
            <person name="Marletaz F."/>
            <person name="Cho S.J."/>
            <person name="Edsinger-Gonzales E."/>
            <person name="Havlak P."/>
            <person name="Hellsten U."/>
            <person name="Kuo D.H."/>
            <person name="Larsson T."/>
            <person name="Lv J."/>
            <person name="Arendt D."/>
            <person name="Savage R."/>
            <person name="Osoegawa K."/>
            <person name="de Jong P."/>
            <person name="Grimwood J."/>
            <person name="Chapman J.A."/>
            <person name="Shapiro H."/>
            <person name="Aerts A."/>
            <person name="Otillar R.P."/>
            <person name="Terry A.Y."/>
            <person name="Boore J.L."/>
            <person name="Grigoriev I.V."/>
            <person name="Lindberg D.R."/>
            <person name="Seaver E.C."/>
            <person name="Weisblat D.A."/>
            <person name="Putnam N.H."/>
            <person name="Rokhsar D.S."/>
        </authorList>
    </citation>
    <scope>NUCLEOTIDE SEQUENCE [LARGE SCALE GENOMIC DNA]</scope>
</reference>
<dbReference type="OMA" id="YNSGERQ"/>
<name>V4A7B7_LOTGI</name>
<dbReference type="HOGENOM" id="CLU_761383_0_0_1"/>
<evidence type="ECO:0000313" key="2">
    <source>
        <dbReference type="EMBL" id="ESO90890.1"/>
    </source>
</evidence>
<dbReference type="OrthoDB" id="6086828at2759"/>
<evidence type="ECO:0000313" key="3">
    <source>
        <dbReference type="Proteomes" id="UP000030746"/>
    </source>
</evidence>
<dbReference type="Proteomes" id="UP000030746">
    <property type="component" value="Unassembled WGS sequence"/>
</dbReference>
<accession>V4A7B7</accession>
<gene>
    <name evidence="2" type="ORF">LOTGIDRAFT_163777</name>
</gene>
<dbReference type="KEGG" id="lgi:LOTGIDRAFT_163777"/>
<protein>
    <submittedName>
        <fullName evidence="2">Uncharacterized protein</fullName>
    </submittedName>
</protein>
<organism evidence="2 3">
    <name type="scientific">Lottia gigantea</name>
    <name type="common">Giant owl limpet</name>
    <dbReference type="NCBI Taxonomy" id="225164"/>
    <lineage>
        <taxon>Eukaryota</taxon>
        <taxon>Metazoa</taxon>
        <taxon>Spiralia</taxon>
        <taxon>Lophotrochozoa</taxon>
        <taxon>Mollusca</taxon>
        <taxon>Gastropoda</taxon>
        <taxon>Patellogastropoda</taxon>
        <taxon>Lottioidea</taxon>
        <taxon>Lottiidae</taxon>
        <taxon>Lottia</taxon>
    </lineage>
</organism>
<dbReference type="EMBL" id="KB202325">
    <property type="protein sequence ID" value="ESO90890.1"/>
    <property type="molecule type" value="Genomic_DNA"/>
</dbReference>
<evidence type="ECO:0000256" key="1">
    <source>
        <dbReference type="SAM" id="MobiDB-lite"/>
    </source>
</evidence>